<dbReference type="InterPro" id="IPR052162">
    <property type="entry name" value="Sensor_kinase/Photoreceptor"/>
</dbReference>
<dbReference type="InterPro" id="IPR001610">
    <property type="entry name" value="PAC"/>
</dbReference>
<dbReference type="InterPro" id="IPR003661">
    <property type="entry name" value="HisK_dim/P_dom"/>
</dbReference>
<dbReference type="InterPro" id="IPR022642">
    <property type="entry name" value="CheR_C"/>
</dbReference>
<dbReference type="SUPFAM" id="SSF55874">
    <property type="entry name" value="ATPase domain of HSP90 chaperone/DNA topoisomerase II/histidine kinase"/>
    <property type="match status" value="1"/>
</dbReference>
<dbReference type="SUPFAM" id="SSF47384">
    <property type="entry name" value="Homodimeric domain of signal transducing histidine kinase"/>
    <property type="match status" value="1"/>
</dbReference>
<feature type="coiled-coil region" evidence="8">
    <location>
        <begin position="433"/>
        <end position="506"/>
    </location>
</feature>
<dbReference type="Gene3D" id="3.30.565.10">
    <property type="entry name" value="Histidine kinase-like ATPase, C-terminal domain"/>
    <property type="match status" value="1"/>
</dbReference>
<dbReference type="PROSITE" id="PS50123">
    <property type="entry name" value="CHER"/>
    <property type="match status" value="1"/>
</dbReference>
<dbReference type="InterPro" id="IPR029063">
    <property type="entry name" value="SAM-dependent_MTases_sf"/>
</dbReference>
<dbReference type="GO" id="GO:0008983">
    <property type="term" value="F:protein-glutamate O-methyltransferase activity"/>
    <property type="evidence" value="ECO:0007669"/>
    <property type="project" value="UniProtKB-EC"/>
</dbReference>
<dbReference type="PROSITE" id="PS50112">
    <property type="entry name" value="PAS"/>
    <property type="match status" value="2"/>
</dbReference>
<keyword evidence="7" id="KW-0418">Kinase</keyword>
<gene>
    <name evidence="13" type="ORF">DSL64_17970</name>
</gene>
<keyword evidence="3" id="KW-0597">Phosphoprotein</keyword>
<dbReference type="InterPro" id="IPR000700">
    <property type="entry name" value="PAS-assoc_C"/>
</dbReference>
<dbReference type="CDD" id="cd00082">
    <property type="entry name" value="HisKA"/>
    <property type="match status" value="1"/>
</dbReference>
<dbReference type="Gene3D" id="2.10.70.100">
    <property type="match status" value="2"/>
</dbReference>
<feature type="domain" description="PAS" evidence="10">
    <location>
        <begin position="641"/>
        <end position="712"/>
    </location>
</feature>
<dbReference type="PRINTS" id="PR00996">
    <property type="entry name" value="CHERMTFRASE"/>
</dbReference>
<dbReference type="InterPro" id="IPR013656">
    <property type="entry name" value="PAS_4"/>
</dbReference>
<dbReference type="SMART" id="SM00091">
    <property type="entry name" value="PAS"/>
    <property type="match status" value="4"/>
</dbReference>
<dbReference type="SUPFAM" id="SSF53335">
    <property type="entry name" value="S-adenosyl-L-methionine-dependent methyltransferases"/>
    <property type="match status" value="1"/>
</dbReference>
<dbReference type="PANTHER" id="PTHR43304:SF1">
    <property type="entry name" value="PAC DOMAIN-CONTAINING PROTEIN"/>
    <property type="match status" value="1"/>
</dbReference>
<protein>
    <submittedName>
        <fullName evidence="13">Uncharacterized protein</fullName>
    </submittedName>
</protein>
<feature type="domain" description="PAC" evidence="11">
    <location>
        <begin position="845"/>
        <end position="897"/>
    </location>
</feature>
<dbReference type="CDD" id="cd00130">
    <property type="entry name" value="PAS"/>
    <property type="match status" value="4"/>
</dbReference>
<dbReference type="SMART" id="SM00387">
    <property type="entry name" value="HATPase_c"/>
    <property type="match status" value="1"/>
</dbReference>
<keyword evidence="4" id="KW-0489">Methyltransferase</keyword>
<dbReference type="NCBIfam" id="TIGR00229">
    <property type="entry name" value="sensory_box"/>
    <property type="match status" value="2"/>
</dbReference>
<reference evidence="13 14" key="1">
    <citation type="submission" date="2018-07" db="EMBL/GenBank/DDBJ databases">
        <title>Dyadobacter roseus sp. nov., isolated from rose rhizosphere soil.</title>
        <authorList>
            <person name="Chen L."/>
        </authorList>
    </citation>
    <scope>NUCLEOTIDE SEQUENCE [LARGE SCALE GENOMIC DNA]</scope>
    <source>
        <strain evidence="13 14">RS19</strain>
    </source>
</reference>
<organism evidence="13 14">
    <name type="scientific">Dyadobacter luteus</name>
    <dbReference type="NCBI Taxonomy" id="2259619"/>
    <lineage>
        <taxon>Bacteria</taxon>
        <taxon>Pseudomonadati</taxon>
        <taxon>Bacteroidota</taxon>
        <taxon>Cytophagia</taxon>
        <taxon>Cytophagales</taxon>
        <taxon>Spirosomataceae</taxon>
        <taxon>Dyadobacter</taxon>
    </lineage>
</organism>
<feature type="domain" description="PAC" evidence="11">
    <location>
        <begin position="717"/>
        <end position="770"/>
    </location>
</feature>
<keyword evidence="8" id="KW-0175">Coiled coil</keyword>
<dbReference type="InterPro" id="IPR035965">
    <property type="entry name" value="PAS-like_dom_sf"/>
</dbReference>
<dbReference type="SUPFAM" id="SSF47757">
    <property type="entry name" value="Chemotaxis receptor methyltransferase CheR, N-terminal domain"/>
    <property type="match status" value="1"/>
</dbReference>
<dbReference type="SMART" id="SM00388">
    <property type="entry name" value="HisKA"/>
    <property type="match status" value="1"/>
</dbReference>
<feature type="domain" description="CheR-type methyltransferase" evidence="12">
    <location>
        <begin position="1"/>
        <end position="247"/>
    </location>
</feature>
<accession>A0A3D8Y9N1</accession>
<dbReference type="InterPro" id="IPR036890">
    <property type="entry name" value="HATPase_C_sf"/>
</dbReference>
<evidence type="ECO:0000256" key="2">
    <source>
        <dbReference type="ARBA" id="ARBA00001541"/>
    </source>
</evidence>
<dbReference type="InterPro" id="IPR036097">
    <property type="entry name" value="HisK_dim/P_sf"/>
</dbReference>
<keyword evidence="5" id="KW-0808">Transferase</keyword>
<name>A0A3D8Y9N1_9BACT</name>
<dbReference type="GO" id="GO:0032259">
    <property type="term" value="P:methylation"/>
    <property type="evidence" value="ECO:0007669"/>
    <property type="project" value="UniProtKB-KW"/>
</dbReference>
<dbReference type="Gene3D" id="1.10.287.130">
    <property type="match status" value="1"/>
</dbReference>
<comment type="catalytic activity">
    <reaction evidence="1">
        <text>ATP + protein L-histidine = ADP + protein N-phospho-L-histidine.</text>
        <dbReference type="EC" id="2.7.13.3"/>
    </reaction>
</comment>
<dbReference type="EMBL" id="QNUL01000015">
    <property type="protein sequence ID" value="REA59533.1"/>
    <property type="molecule type" value="Genomic_DNA"/>
</dbReference>
<dbReference type="InterPro" id="IPR003594">
    <property type="entry name" value="HATPase_dom"/>
</dbReference>
<evidence type="ECO:0000256" key="6">
    <source>
        <dbReference type="ARBA" id="ARBA00022691"/>
    </source>
</evidence>
<proteinExistence type="predicted"/>
<keyword evidence="14" id="KW-1185">Reference proteome</keyword>
<evidence type="ECO:0000259" key="12">
    <source>
        <dbReference type="PROSITE" id="PS50123"/>
    </source>
</evidence>
<evidence type="ECO:0000256" key="3">
    <source>
        <dbReference type="ARBA" id="ARBA00022553"/>
    </source>
</evidence>
<dbReference type="PANTHER" id="PTHR43304">
    <property type="entry name" value="PHYTOCHROME-LIKE PROTEIN CPH1"/>
    <property type="match status" value="1"/>
</dbReference>
<evidence type="ECO:0000313" key="13">
    <source>
        <dbReference type="EMBL" id="REA59533.1"/>
    </source>
</evidence>
<dbReference type="SUPFAM" id="SSF55785">
    <property type="entry name" value="PYP-like sensor domain (PAS domain)"/>
    <property type="match status" value="4"/>
</dbReference>
<evidence type="ECO:0000259" key="9">
    <source>
        <dbReference type="PROSITE" id="PS50109"/>
    </source>
</evidence>
<dbReference type="PROSITE" id="PS50113">
    <property type="entry name" value="PAC"/>
    <property type="match status" value="2"/>
</dbReference>
<feature type="domain" description="PAS" evidence="10">
    <location>
        <begin position="898"/>
        <end position="968"/>
    </location>
</feature>
<evidence type="ECO:0000256" key="4">
    <source>
        <dbReference type="ARBA" id="ARBA00022603"/>
    </source>
</evidence>
<dbReference type="InterPro" id="IPR000014">
    <property type="entry name" value="PAS"/>
</dbReference>
<evidence type="ECO:0000256" key="7">
    <source>
        <dbReference type="ARBA" id="ARBA00022777"/>
    </source>
</evidence>
<dbReference type="InterPro" id="IPR000780">
    <property type="entry name" value="CheR_MeTrfase"/>
</dbReference>
<dbReference type="InterPro" id="IPR005467">
    <property type="entry name" value="His_kinase_dom"/>
</dbReference>
<dbReference type="SMART" id="SM00086">
    <property type="entry name" value="PAC"/>
    <property type="match status" value="3"/>
</dbReference>
<sequence length="1278" mass="145980">MRTDKENLDRILAVLSKKSGVDLLNYKHTTLQRRISRRLHILNLQSLADYYDLLVYNEAEQHQLYKEMLIHVSSFFRDEKSFDFLCSDVIPSLLKDKQADETVRVWVCGCSTGEEAYSIAICLHEHHELIGNLSNIKIFASDVSENAIAKARQGTYSEQTVAKMAQPRLEKYFTKVKDGYRIKSFIRDMCVFAVQNVLADPPFAKIDLLSCRNVLIYMQPVLQRKVLATFSYAIKPGGFLFLGKSETSGLSGRFESINKSANIFVNRTPITTLHHQSEDTRKKNTLSNHFGLSKNMDKKDFQTAADDMLLQKYVPVGVVINDSFDIVDFRGNTGFFIEPSPGIASFNVLKMVRKGLYYDLNEALNKVKAERSPVKRENIALEHEGRLLRITLDVLPLAGTKEKFYLILFQTIQSMATAAVSEDGINDARDLRILQLEQELVQSRDQLRALSEEQEATNEEFQSANEELKSLNEELQTSQEEVISINEELLIRNKELSHLNDQLTRANEYTESINNTITDALVVLDHNLRVRSANTSFYEKFEVLPGEVEGKVLYELGNGQWDIMDLRRQLEEILPRKRSFNEFIVTHDFPSLGKRVMKLNAQQIRSRDKGDSLILLVINDVTELTVANDRIKEKQEQIYINEERQRLAIDATHYGVWDYEIKTNILYLSKETRDILGQEKLSLQGWESLLERVVEDDIDRIKSAIRVAVKGGHAGLFAEEYRIRIPETQTVRWVSNHGKAMFDEHNQIKRLTGVVADITERKTGEVRLQEAIVRLNLALHAGQIGSWELRLDDRKLGTSKQCKANYGLPDDAELTYDSLLELVLPDDKSTLREAIDAAVATKGPFHAEYRVKWPDDSIHWMEASGLAQLGDDGEVINLIGVTTDISERKEASEKLEYSEHHFRTLANSSPVMVGMCDLTGNFYFFNKLWQKFIGASDTGMRGAKWSNFMHPDDLESFMVMQDAAAKKNSRFQKDIRLRTMGKYRWVSCIAEPRFGLDNKFLGYTMACTDIHDQKTLNEELERKIEERTGALKDLNDDLQDRNQELKQFAYVTSHDLQEPLRKIKVFAGMLLARESKENMYLMEYLQKIEYSASRMIGLIHDLLNYSSIQDRVTSFTPVQLSKIIQNVIADFDLLIQEKEAVISLGTVPVIDAVPSQMNQLFYNLVGNALKFSRDGARPEISITSGNLTQEDIEQHELDPAQNYVRITIADNGIGFDPGFGDRIFEIFQRLHDRETYTGNGIGLALCKRIVTNHGGLIKPFSEEGKGSRFEVILPEKHI</sequence>
<dbReference type="RefSeq" id="WP_115832306.1">
    <property type="nucleotide sequence ID" value="NZ_QNUL01000015.1"/>
</dbReference>
<dbReference type="Pfam" id="PF01739">
    <property type="entry name" value="CheR"/>
    <property type="match status" value="1"/>
</dbReference>
<keyword evidence="6" id="KW-0949">S-adenosyl-L-methionine</keyword>
<dbReference type="Pfam" id="PF03705">
    <property type="entry name" value="CheR_N"/>
    <property type="match status" value="1"/>
</dbReference>
<dbReference type="Gene3D" id="3.40.50.150">
    <property type="entry name" value="Vaccinia Virus protein VP39"/>
    <property type="match status" value="1"/>
</dbReference>
<dbReference type="Pfam" id="PF02518">
    <property type="entry name" value="HATPase_c"/>
    <property type="match status" value="1"/>
</dbReference>
<evidence type="ECO:0000313" key="14">
    <source>
        <dbReference type="Proteomes" id="UP000256373"/>
    </source>
</evidence>
<dbReference type="Gene3D" id="3.30.450.20">
    <property type="entry name" value="PAS domain"/>
    <property type="match status" value="4"/>
</dbReference>
<dbReference type="Pfam" id="PF08447">
    <property type="entry name" value="PAS_3"/>
    <property type="match status" value="3"/>
</dbReference>
<evidence type="ECO:0000256" key="5">
    <source>
        <dbReference type="ARBA" id="ARBA00022679"/>
    </source>
</evidence>
<dbReference type="InterPro" id="IPR013655">
    <property type="entry name" value="PAS_fold_3"/>
</dbReference>
<evidence type="ECO:0000259" key="11">
    <source>
        <dbReference type="PROSITE" id="PS50113"/>
    </source>
</evidence>
<evidence type="ECO:0000259" key="10">
    <source>
        <dbReference type="PROSITE" id="PS50112"/>
    </source>
</evidence>
<dbReference type="InterPro" id="IPR022641">
    <property type="entry name" value="CheR_N"/>
</dbReference>
<dbReference type="PROSITE" id="PS50109">
    <property type="entry name" value="HIS_KIN"/>
    <property type="match status" value="1"/>
</dbReference>
<dbReference type="Gene3D" id="1.10.155.10">
    <property type="entry name" value="Chemotaxis receptor methyltransferase CheR, N-terminal domain"/>
    <property type="match status" value="1"/>
</dbReference>
<comment type="caution">
    <text evidence="13">The sequence shown here is derived from an EMBL/GenBank/DDBJ whole genome shotgun (WGS) entry which is preliminary data.</text>
</comment>
<dbReference type="Pfam" id="PF08448">
    <property type="entry name" value="PAS_4"/>
    <property type="match status" value="1"/>
</dbReference>
<dbReference type="AlphaFoldDB" id="A0A3D8Y9N1"/>
<dbReference type="SMART" id="SM00138">
    <property type="entry name" value="MeTrc"/>
    <property type="match status" value="1"/>
</dbReference>
<evidence type="ECO:0000256" key="8">
    <source>
        <dbReference type="SAM" id="Coils"/>
    </source>
</evidence>
<evidence type="ECO:0000256" key="1">
    <source>
        <dbReference type="ARBA" id="ARBA00000085"/>
    </source>
</evidence>
<dbReference type="Proteomes" id="UP000256373">
    <property type="component" value="Unassembled WGS sequence"/>
</dbReference>
<dbReference type="InterPro" id="IPR036804">
    <property type="entry name" value="CheR_N_sf"/>
</dbReference>
<comment type="catalytic activity">
    <reaction evidence="2">
        <text>L-glutamyl-[protein] + S-adenosyl-L-methionine = [protein]-L-glutamate 5-O-methyl ester + S-adenosyl-L-homocysteine</text>
        <dbReference type="Rhea" id="RHEA:24452"/>
        <dbReference type="Rhea" id="RHEA-COMP:10208"/>
        <dbReference type="Rhea" id="RHEA-COMP:10311"/>
        <dbReference type="ChEBI" id="CHEBI:29973"/>
        <dbReference type="ChEBI" id="CHEBI:57856"/>
        <dbReference type="ChEBI" id="CHEBI:59789"/>
        <dbReference type="ChEBI" id="CHEBI:82795"/>
        <dbReference type="EC" id="2.1.1.80"/>
    </reaction>
</comment>
<dbReference type="Pfam" id="PF00512">
    <property type="entry name" value="HisKA"/>
    <property type="match status" value="1"/>
</dbReference>
<dbReference type="GO" id="GO:0000155">
    <property type="term" value="F:phosphorelay sensor kinase activity"/>
    <property type="evidence" value="ECO:0007669"/>
    <property type="project" value="InterPro"/>
</dbReference>
<feature type="domain" description="Histidine kinase" evidence="9">
    <location>
        <begin position="1051"/>
        <end position="1277"/>
    </location>
</feature>
<dbReference type="OrthoDB" id="9816309at2"/>